<dbReference type="AlphaFoldDB" id="A0A4C1U2N4"/>
<accession>A0A4C1U2N4</accession>
<sequence length="85" mass="9532">MPCTIVDCRLGAVLGKRPVRRVEFRPIKLKRPVRSWIFHTLDLQGAGAGRRTYYCLIPGRLLVGDTTPTDLSMVGARRVGHFGVR</sequence>
<evidence type="ECO:0000313" key="1">
    <source>
        <dbReference type="EMBL" id="GBP20539.1"/>
    </source>
</evidence>
<gene>
    <name evidence="1" type="ORF">EVAR_78918_1</name>
</gene>
<organism evidence="1 2">
    <name type="scientific">Eumeta variegata</name>
    <name type="common">Bagworm moth</name>
    <name type="synonym">Eumeta japonica</name>
    <dbReference type="NCBI Taxonomy" id="151549"/>
    <lineage>
        <taxon>Eukaryota</taxon>
        <taxon>Metazoa</taxon>
        <taxon>Ecdysozoa</taxon>
        <taxon>Arthropoda</taxon>
        <taxon>Hexapoda</taxon>
        <taxon>Insecta</taxon>
        <taxon>Pterygota</taxon>
        <taxon>Neoptera</taxon>
        <taxon>Endopterygota</taxon>
        <taxon>Lepidoptera</taxon>
        <taxon>Glossata</taxon>
        <taxon>Ditrysia</taxon>
        <taxon>Tineoidea</taxon>
        <taxon>Psychidae</taxon>
        <taxon>Oiketicinae</taxon>
        <taxon>Eumeta</taxon>
    </lineage>
</organism>
<reference evidence="1 2" key="1">
    <citation type="journal article" date="2019" name="Commun. Biol.">
        <title>The bagworm genome reveals a unique fibroin gene that provides high tensile strength.</title>
        <authorList>
            <person name="Kono N."/>
            <person name="Nakamura H."/>
            <person name="Ohtoshi R."/>
            <person name="Tomita M."/>
            <person name="Numata K."/>
            <person name="Arakawa K."/>
        </authorList>
    </citation>
    <scope>NUCLEOTIDE SEQUENCE [LARGE SCALE GENOMIC DNA]</scope>
</reference>
<protein>
    <submittedName>
        <fullName evidence="1">Uncharacterized protein</fullName>
    </submittedName>
</protein>
<name>A0A4C1U2N4_EUMVA</name>
<comment type="caution">
    <text evidence="1">The sequence shown here is derived from an EMBL/GenBank/DDBJ whole genome shotgun (WGS) entry which is preliminary data.</text>
</comment>
<evidence type="ECO:0000313" key="2">
    <source>
        <dbReference type="Proteomes" id="UP000299102"/>
    </source>
</evidence>
<dbReference type="EMBL" id="BGZK01000119">
    <property type="protein sequence ID" value="GBP20539.1"/>
    <property type="molecule type" value="Genomic_DNA"/>
</dbReference>
<keyword evidence="2" id="KW-1185">Reference proteome</keyword>
<proteinExistence type="predicted"/>
<dbReference type="Proteomes" id="UP000299102">
    <property type="component" value="Unassembled WGS sequence"/>
</dbReference>